<keyword evidence="4" id="KW-0732">Signal</keyword>
<evidence type="ECO:0000256" key="3">
    <source>
        <dbReference type="SAM" id="MobiDB-lite"/>
    </source>
</evidence>
<evidence type="ECO:0000256" key="2">
    <source>
        <dbReference type="ARBA" id="ARBA00022737"/>
    </source>
</evidence>
<dbReference type="PANTHER" id="PTHR46407:SF3">
    <property type="entry name" value="OS02G0208700 PROTEIN"/>
    <property type="match status" value="1"/>
</dbReference>
<feature type="chain" id="PRO_5046400658" evidence="4">
    <location>
        <begin position="23"/>
        <end position="334"/>
    </location>
</feature>
<sequence length="334" mass="35340">MHRLVRAVLCAGLLLGPALAVAGEAMPGWSVPVAQGKPAARHENGFVAVDGRLYLLGGRDARPLDIFDPATGAWTRGAPPPLEIHHMQAVEHDGRLWVLGAFTGGFPEEQPLTHVLVYDPASDRWSEGAEVPAHRRRGAAGVVVHDGLVYLVGGNTRGHMAGFVPWLDVFDPATGQWRALADAPHARDHFHAVVIDGRIYAAGGRRTSHDTGETMSLTIPGVDVYDIASGRWSMLPAPLPTQRAGAPAVAMDGRLVVLGGESPAQVPGHGEVEAYDPATQRWSTLPPLPKGRHGTQATMLDGVLHVAAGSGDRGGGPELDDHLTFGAKRSSRND</sequence>
<feature type="signal peptide" evidence="4">
    <location>
        <begin position="1"/>
        <end position="22"/>
    </location>
</feature>
<keyword evidence="1" id="KW-0880">Kelch repeat</keyword>
<dbReference type="Pfam" id="PF24981">
    <property type="entry name" value="Beta-prop_ATRN-LZTR1"/>
    <property type="match status" value="1"/>
</dbReference>
<dbReference type="InterPro" id="IPR056737">
    <property type="entry name" value="Beta-prop_ATRN-MKLN-like"/>
</dbReference>
<dbReference type="RefSeq" id="WP_379655897.1">
    <property type="nucleotide sequence ID" value="NZ_JBHTKN010000011.1"/>
</dbReference>
<evidence type="ECO:0000259" key="5">
    <source>
        <dbReference type="Pfam" id="PF24981"/>
    </source>
</evidence>
<comment type="caution">
    <text evidence="6">The sequence shown here is derived from an EMBL/GenBank/DDBJ whole genome shotgun (WGS) entry which is preliminary data.</text>
</comment>
<dbReference type="Gene3D" id="2.120.10.80">
    <property type="entry name" value="Kelch-type beta propeller"/>
    <property type="match status" value="2"/>
</dbReference>
<dbReference type="EMBL" id="JBHTKN010000011">
    <property type="protein sequence ID" value="MFD1043536.1"/>
    <property type="molecule type" value="Genomic_DNA"/>
</dbReference>
<dbReference type="SUPFAM" id="SSF117281">
    <property type="entry name" value="Kelch motif"/>
    <property type="match status" value="1"/>
</dbReference>
<evidence type="ECO:0000256" key="1">
    <source>
        <dbReference type="ARBA" id="ARBA00022441"/>
    </source>
</evidence>
<keyword evidence="2" id="KW-0677">Repeat</keyword>
<name>A0ABW3LYS3_9GAMM</name>
<accession>A0ABW3LYS3</accession>
<feature type="region of interest" description="Disordered" evidence="3">
    <location>
        <begin position="309"/>
        <end position="334"/>
    </location>
</feature>
<proteinExistence type="predicted"/>
<dbReference type="SMART" id="SM00612">
    <property type="entry name" value="Kelch"/>
    <property type="match status" value="5"/>
</dbReference>
<dbReference type="InterPro" id="IPR044595">
    <property type="entry name" value="KMD1-4"/>
</dbReference>
<evidence type="ECO:0000256" key="4">
    <source>
        <dbReference type="SAM" id="SignalP"/>
    </source>
</evidence>
<evidence type="ECO:0000313" key="6">
    <source>
        <dbReference type="EMBL" id="MFD1043536.1"/>
    </source>
</evidence>
<keyword evidence="7" id="KW-1185">Reference proteome</keyword>
<dbReference type="Proteomes" id="UP001597033">
    <property type="component" value="Unassembled WGS sequence"/>
</dbReference>
<organism evidence="6 7">
    <name type="scientific">Pseudoxanthomonas kaohsiungensis</name>
    <dbReference type="NCBI Taxonomy" id="283923"/>
    <lineage>
        <taxon>Bacteria</taxon>
        <taxon>Pseudomonadati</taxon>
        <taxon>Pseudomonadota</taxon>
        <taxon>Gammaproteobacteria</taxon>
        <taxon>Lysobacterales</taxon>
        <taxon>Lysobacteraceae</taxon>
        <taxon>Pseudoxanthomonas</taxon>
    </lineage>
</organism>
<dbReference type="PANTHER" id="PTHR46407">
    <property type="entry name" value="OS02G0208700 PROTEIN"/>
    <property type="match status" value="1"/>
</dbReference>
<feature type="domain" description="Attractin/MKLN-like beta-propeller" evidence="5">
    <location>
        <begin position="34"/>
        <end position="260"/>
    </location>
</feature>
<evidence type="ECO:0000313" key="7">
    <source>
        <dbReference type="Proteomes" id="UP001597033"/>
    </source>
</evidence>
<dbReference type="InterPro" id="IPR015915">
    <property type="entry name" value="Kelch-typ_b-propeller"/>
</dbReference>
<gene>
    <name evidence="6" type="ORF">ACFQ2N_14380</name>
</gene>
<reference evidence="7" key="1">
    <citation type="journal article" date="2019" name="Int. J. Syst. Evol. Microbiol.">
        <title>The Global Catalogue of Microorganisms (GCM) 10K type strain sequencing project: providing services to taxonomists for standard genome sequencing and annotation.</title>
        <authorList>
            <consortium name="The Broad Institute Genomics Platform"/>
            <consortium name="The Broad Institute Genome Sequencing Center for Infectious Disease"/>
            <person name="Wu L."/>
            <person name="Ma J."/>
        </authorList>
    </citation>
    <scope>NUCLEOTIDE SEQUENCE [LARGE SCALE GENOMIC DNA]</scope>
    <source>
        <strain evidence="7">CCUG 55854</strain>
    </source>
</reference>
<dbReference type="InterPro" id="IPR006652">
    <property type="entry name" value="Kelch_1"/>
</dbReference>
<protein>
    <submittedName>
        <fullName evidence="6">Kelch repeat-containing protein</fullName>
    </submittedName>
</protein>